<dbReference type="RefSeq" id="WP_088527663.1">
    <property type="nucleotide sequence ID" value="NZ_NGUO01000010.1"/>
</dbReference>
<name>A0A254PYC9_9BURK</name>
<dbReference type="CDD" id="cd04182">
    <property type="entry name" value="GT_2_like_f"/>
    <property type="match status" value="1"/>
</dbReference>
<dbReference type="InterPro" id="IPR025877">
    <property type="entry name" value="MobA-like_NTP_Trfase"/>
</dbReference>
<comment type="caution">
    <text evidence="3">The sequence shown here is derived from an EMBL/GenBank/DDBJ whole genome shotgun (WGS) entry which is preliminary data.</text>
</comment>
<dbReference type="PANTHER" id="PTHR43777">
    <property type="entry name" value="MOLYBDENUM COFACTOR CYTIDYLYLTRANSFERASE"/>
    <property type="match status" value="1"/>
</dbReference>
<evidence type="ECO:0000313" key="3">
    <source>
        <dbReference type="EMBL" id="OWS71545.1"/>
    </source>
</evidence>
<dbReference type="PANTHER" id="PTHR43777:SF1">
    <property type="entry name" value="MOLYBDENUM COFACTOR CYTIDYLYLTRANSFERASE"/>
    <property type="match status" value="1"/>
</dbReference>
<keyword evidence="1" id="KW-0460">Magnesium</keyword>
<protein>
    <recommendedName>
        <fullName evidence="2">MobA-like NTP transferase domain-containing protein</fullName>
    </recommendedName>
</protein>
<dbReference type="InterPro" id="IPR029044">
    <property type="entry name" value="Nucleotide-diphossugar_trans"/>
</dbReference>
<feature type="domain" description="MobA-like NTP transferase" evidence="2">
    <location>
        <begin position="18"/>
        <end position="174"/>
    </location>
</feature>
<evidence type="ECO:0000259" key="2">
    <source>
        <dbReference type="Pfam" id="PF12804"/>
    </source>
</evidence>
<accession>A0A254PYC9</accession>
<organism evidence="3 4">
    <name type="scientific">Polynucleobacter aenigmaticus</name>
    <dbReference type="NCBI Taxonomy" id="1743164"/>
    <lineage>
        <taxon>Bacteria</taxon>
        <taxon>Pseudomonadati</taxon>
        <taxon>Pseudomonadota</taxon>
        <taxon>Betaproteobacteria</taxon>
        <taxon>Burkholderiales</taxon>
        <taxon>Burkholderiaceae</taxon>
        <taxon>Polynucleobacter</taxon>
    </lineage>
</organism>
<dbReference type="EMBL" id="NGUO01000010">
    <property type="protein sequence ID" value="OWS71545.1"/>
    <property type="molecule type" value="Genomic_DNA"/>
</dbReference>
<dbReference type="GO" id="GO:0016779">
    <property type="term" value="F:nucleotidyltransferase activity"/>
    <property type="evidence" value="ECO:0007669"/>
    <property type="project" value="UniProtKB-ARBA"/>
</dbReference>
<keyword evidence="4" id="KW-1185">Reference proteome</keyword>
<evidence type="ECO:0000256" key="1">
    <source>
        <dbReference type="ARBA" id="ARBA00022842"/>
    </source>
</evidence>
<sequence length="216" mass="23777">MISSSPSTQAPKLRLAVLLLAAGEGSRLGKHPKALLRKEDHTLLEYLSNAIQIFMPTEYIAVTGFHAEVIESEIEKINTSLAFPIKSIRNLAPQMGQASSVRLGLESLQSQFDVLLLALSDQPEIGAKEIQELLQEFSHCKAGEEVILPMVNGERGNPVLFSSKAVQEVLAAPGMVCRAYMDAHPEKVHIMRTNNRAFVLDVDTPEDIQEYKLSLS</sequence>
<dbReference type="Pfam" id="PF12804">
    <property type="entry name" value="NTP_transf_3"/>
    <property type="match status" value="1"/>
</dbReference>
<dbReference type="AlphaFoldDB" id="A0A254PYC9"/>
<dbReference type="Proteomes" id="UP000198104">
    <property type="component" value="Unassembled WGS sequence"/>
</dbReference>
<dbReference type="OrthoDB" id="8667343at2"/>
<reference evidence="3 4" key="1">
    <citation type="submission" date="2017-05" db="EMBL/GenBank/DDBJ databases">
        <title>Polynucleobacter sp. MWH-K35W1 isolated from the permanently anoxic monimolimnion of a meromictic lake.</title>
        <authorList>
            <person name="Hahn M.W."/>
        </authorList>
    </citation>
    <scope>NUCLEOTIDE SEQUENCE [LARGE SCALE GENOMIC DNA]</scope>
    <source>
        <strain evidence="3 4">MWH-K35W1</strain>
    </source>
</reference>
<dbReference type="Gene3D" id="3.90.550.10">
    <property type="entry name" value="Spore Coat Polysaccharide Biosynthesis Protein SpsA, Chain A"/>
    <property type="match status" value="1"/>
</dbReference>
<proteinExistence type="predicted"/>
<dbReference type="SUPFAM" id="SSF53448">
    <property type="entry name" value="Nucleotide-diphospho-sugar transferases"/>
    <property type="match status" value="1"/>
</dbReference>
<evidence type="ECO:0000313" key="4">
    <source>
        <dbReference type="Proteomes" id="UP000198104"/>
    </source>
</evidence>
<gene>
    <name evidence="3" type="ORF">CBI30_07240</name>
</gene>